<name>A0ABP2QSQ7_BARVI</name>
<dbReference type="Proteomes" id="UP000008948">
    <property type="component" value="Unassembled WGS sequence"/>
</dbReference>
<evidence type="ECO:0000313" key="1">
    <source>
        <dbReference type="EMBL" id="EJF97932.1"/>
    </source>
</evidence>
<accession>A0ABP2QSQ7</accession>
<proteinExistence type="predicted"/>
<evidence type="ECO:0000313" key="2">
    <source>
        <dbReference type="Proteomes" id="UP000008948"/>
    </source>
</evidence>
<gene>
    <name evidence="1" type="ORF">MEI_01118</name>
</gene>
<comment type="caution">
    <text evidence="1">The sequence shown here is derived from an EMBL/GenBank/DDBJ whole genome shotgun (WGS) entry which is preliminary data.</text>
</comment>
<organism evidence="1 2">
    <name type="scientific">Bartonella vinsonii subsp. arupensis Pm136co</name>
    <dbReference type="NCBI Taxonomy" id="1094561"/>
    <lineage>
        <taxon>Bacteria</taxon>
        <taxon>Pseudomonadati</taxon>
        <taxon>Pseudomonadota</taxon>
        <taxon>Alphaproteobacteria</taxon>
        <taxon>Hyphomicrobiales</taxon>
        <taxon>Bartonellaceae</taxon>
        <taxon>Bartonella</taxon>
    </lineage>
</organism>
<dbReference type="EMBL" id="AIMH01000031">
    <property type="protein sequence ID" value="EJF97932.1"/>
    <property type="molecule type" value="Genomic_DNA"/>
</dbReference>
<feature type="non-terminal residue" evidence="1">
    <location>
        <position position="68"/>
    </location>
</feature>
<sequence length="68" mass="7470">MSSACIGFIFIAYFGFSSRILEEMSVWQRAAALGGFGILPLGGVLSKPDFICFACCCMGNLYNNFKRK</sequence>
<protein>
    <submittedName>
        <fullName evidence="1">Uncharacterized protein</fullName>
    </submittedName>
</protein>
<reference evidence="1 2" key="1">
    <citation type="submission" date="2012-03" db="EMBL/GenBank/DDBJ databases">
        <title>The Genome Sequence of Bartonella vinsonii subsp. arupensis str. Pm136co.</title>
        <authorList>
            <consortium name="The Broad Institute Genome Sequencing Platform"/>
            <consortium name="The Broad Institute Genome Sequencing Center for Infectious Disease"/>
            <person name="Feldgarden M."/>
            <person name="Kirby J."/>
            <person name="Kosoy M."/>
            <person name="Birtles R."/>
            <person name="Probert W.S."/>
            <person name="Chiaraviglio L."/>
            <person name="Young S.K."/>
            <person name="Zeng Q."/>
            <person name="Gargeya S."/>
            <person name="Fitzgerald M."/>
            <person name="Haas B."/>
            <person name="Abouelleil A."/>
            <person name="Alvarado L."/>
            <person name="Arachchi H.M."/>
            <person name="Berlin A."/>
            <person name="Chapman S.B."/>
            <person name="Gearin G."/>
            <person name="Goldberg J."/>
            <person name="Griggs A."/>
            <person name="Gujja S."/>
            <person name="Hansen M."/>
            <person name="Heiman D."/>
            <person name="Howarth C."/>
            <person name="Larimer J."/>
            <person name="Lui A."/>
            <person name="MacDonald P.J.P."/>
            <person name="McCowen C."/>
            <person name="Montmayeur A."/>
            <person name="Murphy C."/>
            <person name="Neiman D."/>
            <person name="Pearson M."/>
            <person name="Priest M."/>
            <person name="Roberts A."/>
            <person name="Saif S."/>
            <person name="Shea T."/>
            <person name="Sisk P."/>
            <person name="Stolte C."/>
            <person name="Sykes S."/>
            <person name="Wortman J."/>
            <person name="Nusbaum C."/>
            <person name="Birren B."/>
        </authorList>
    </citation>
    <scope>NUCLEOTIDE SEQUENCE [LARGE SCALE GENOMIC DNA]</scope>
    <source>
        <strain evidence="1 2">Pm136co</strain>
    </source>
</reference>
<keyword evidence="2" id="KW-1185">Reference proteome</keyword>